<name>A0A8J7LD77_9NOST</name>
<comment type="caution">
    <text evidence="1">The sequence shown here is derived from an EMBL/GenBank/DDBJ whole genome shotgun (WGS) entry which is preliminary data.</text>
</comment>
<dbReference type="RefSeq" id="WP_198127311.1">
    <property type="nucleotide sequence ID" value="NZ_JAECZC010000062.1"/>
</dbReference>
<organism evidence="1 2">
    <name type="scientific">Amazonocrinis nigriterrae CENA67</name>
    <dbReference type="NCBI Taxonomy" id="2794033"/>
    <lineage>
        <taxon>Bacteria</taxon>
        <taxon>Bacillati</taxon>
        <taxon>Cyanobacteriota</taxon>
        <taxon>Cyanophyceae</taxon>
        <taxon>Nostocales</taxon>
        <taxon>Nostocaceae</taxon>
        <taxon>Amazonocrinis</taxon>
        <taxon>Amazonocrinis nigriterrae</taxon>
    </lineage>
</organism>
<dbReference type="AlphaFoldDB" id="A0A8J7LD77"/>
<keyword evidence="2" id="KW-1185">Reference proteome</keyword>
<dbReference type="Proteomes" id="UP000632766">
    <property type="component" value="Unassembled WGS sequence"/>
</dbReference>
<evidence type="ECO:0000313" key="1">
    <source>
        <dbReference type="EMBL" id="MBH8565521.1"/>
    </source>
</evidence>
<protein>
    <submittedName>
        <fullName evidence="1">Uncharacterized protein</fullName>
    </submittedName>
</protein>
<dbReference type="EMBL" id="JAECZC010000062">
    <property type="protein sequence ID" value="MBH8565521.1"/>
    <property type="molecule type" value="Genomic_DNA"/>
</dbReference>
<accession>A0A8J7LD77</accession>
<proteinExistence type="predicted"/>
<sequence length="462" mass="51096">MAFTSALNQLSESNQVAFELIADLDECFITGFANLDHQHLQTLKAWERIFDGTPLAQSLADAIAAITANEFVDQHFAVLATVRASIQGSLFDTLQSQVKNLLGRTPIAEVEFAYETKEVPSNIKVLLASVRHWLMEIALVGYARLDTATLVPFLGTLEQIQAEPLLVRQAALLTGYFNELMRNIPAVDSQVIPAYRWVDLWIQAMLGTVRLPILPKSQQITGNLEILGLDLRQHANLVSFTAYGLLNANNQTQLVRVTQSAYKVDAINNEQIWLLFPKAADLLDAFAQNRVLILKDIPLLPTGDLLWQGQGELGQDYNLMERASKFFGENAGDSLTYCTVAPSDRHPIQLAEPIFISNYKVVKKDENLILTWGDGGEISIASDRISALAELDLETIAKSNQIFGLLRFNAGKWAIHPLTATIKGKLIYTGQTAAQVISRKDSLKGSVVGILQERSSRLLRKG</sequence>
<evidence type="ECO:0000313" key="2">
    <source>
        <dbReference type="Proteomes" id="UP000632766"/>
    </source>
</evidence>
<gene>
    <name evidence="1" type="ORF">I8748_25660</name>
</gene>
<reference evidence="1 2" key="1">
    <citation type="journal article" date="2021" name="Int. J. Syst. Evol. Microbiol.">
        <title>Amazonocrinis nigriterrae gen. nov., sp. nov., Atlanticothrix silvestris gen. nov., sp. nov. and Dendronalium phyllosphericum gen. nov., sp. nov., nostocacean cyanobacteria from Brazilian environments.</title>
        <authorList>
            <person name="Alvarenga D.O."/>
            <person name="Andreote A.P.D."/>
            <person name="Branco L.H.Z."/>
            <person name="Delbaje E."/>
            <person name="Cruz R.B."/>
            <person name="Varani A.M."/>
            <person name="Fiore M.F."/>
        </authorList>
    </citation>
    <scope>NUCLEOTIDE SEQUENCE [LARGE SCALE GENOMIC DNA]</scope>
    <source>
        <strain evidence="1 2">CENA67</strain>
    </source>
</reference>